<gene>
    <name evidence="2" type="ORF">NY014_16125</name>
</gene>
<dbReference type="InterPro" id="IPR025535">
    <property type="entry name" value="DUF4421"/>
</dbReference>
<keyword evidence="1" id="KW-0732">Signal</keyword>
<name>A0ABT2G9P6_9BACT</name>
<organism evidence="2 3">
    <name type="scientific">Algoriphagus limi</name>
    <dbReference type="NCBI Taxonomy" id="2975273"/>
    <lineage>
        <taxon>Bacteria</taxon>
        <taxon>Pseudomonadati</taxon>
        <taxon>Bacteroidota</taxon>
        <taxon>Cytophagia</taxon>
        <taxon>Cytophagales</taxon>
        <taxon>Cyclobacteriaceae</taxon>
        <taxon>Algoriphagus</taxon>
    </lineage>
</organism>
<feature type="chain" id="PRO_5045446555" evidence="1">
    <location>
        <begin position="23"/>
        <end position="340"/>
    </location>
</feature>
<comment type="caution">
    <text evidence="2">The sequence shown here is derived from an EMBL/GenBank/DDBJ whole genome shotgun (WGS) entry which is preliminary data.</text>
</comment>
<keyword evidence="3" id="KW-1185">Reference proteome</keyword>
<proteinExistence type="predicted"/>
<reference evidence="2 3" key="1">
    <citation type="submission" date="2022-08" db="EMBL/GenBank/DDBJ databases">
        <title>Algoriphagus sp. CAU 1643 isolated from mud.</title>
        <authorList>
            <person name="Kim W."/>
        </authorList>
    </citation>
    <scope>NUCLEOTIDE SEQUENCE [LARGE SCALE GENOMIC DNA]</scope>
    <source>
        <strain evidence="2 3">CAU 1643</strain>
    </source>
</reference>
<evidence type="ECO:0000313" key="2">
    <source>
        <dbReference type="EMBL" id="MCS5491966.1"/>
    </source>
</evidence>
<evidence type="ECO:0000313" key="3">
    <source>
        <dbReference type="Proteomes" id="UP001206788"/>
    </source>
</evidence>
<feature type="signal peptide" evidence="1">
    <location>
        <begin position="1"/>
        <end position="22"/>
    </location>
</feature>
<dbReference type="EMBL" id="JANWGH010000004">
    <property type="protein sequence ID" value="MCS5491966.1"/>
    <property type="molecule type" value="Genomic_DNA"/>
</dbReference>
<sequence>MRLPIAVLFSGFLFLSSLAAQAQKSEYDSNYVEVHPELFGLRFYFSKKYTNVAINVPDQDRRLIFRPNSGNNLGVGFTYQKFTLNIAGPLSFLNPNRQLDFPKYWDLQAHMYPKKMIIDFFGQFYDGFILSEDQLQNSDQDYLREDIKLRKYGLNVNYLFHGDKLSLQAAFNQSHIQKKSAFSPFVGFEVYGGKVTGDSLLIPSTEQLESVNFRRVNYFQFGPKVGGAGTLVFGKGFFLTGVAGINLSLGYAEWENSSVEEKWGAFPTFFLRGFAGYNTKKFSINANYVWKNLALVQEEPFDQAINTGNYRINFVYKFGVGKSFEKKFQKFNPIRLISKD</sequence>
<evidence type="ECO:0000256" key="1">
    <source>
        <dbReference type="SAM" id="SignalP"/>
    </source>
</evidence>
<protein>
    <submittedName>
        <fullName evidence="2">DUF4421 domain-containing protein</fullName>
    </submittedName>
</protein>
<dbReference type="Pfam" id="PF14391">
    <property type="entry name" value="DUF4421"/>
    <property type="match status" value="1"/>
</dbReference>
<dbReference type="RefSeq" id="WP_259415575.1">
    <property type="nucleotide sequence ID" value="NZ_JANWGH010000004.1"/>
</dbReference>
<dbReference type="Proteomes" id="UP001206788">
    <property type="component" value="Unassembled WGS sequence"/>
</dbReference>
<accession>A0ABT2G9P6</accession>